<dbReference type="EMBL" id="BK016156">
    <property type="protein sequence ID" value="DAF98874.1"/>
    <property type="molecule type" value="Genomic_DNA"/>
</dbReference>
<sequence>MSRWTHGLISKDYRKNDKRLKGPTNLENI</sequence>
<evidence type="ECO:0000256" key="1">
    <source>
        <dbReference type="SAM" id="MobiDB-lite"/>
    </source>
</evidence>
<organism evidence="2">
    <name type="scientific">Myoviridae sp. ctj4n23</name>
    <dbReference type="NCBI Taxonomy" id="2825159"/>
    <lineage>
        <taxon>Viruses</taxon>
        <taxon>Duplodnaviria</taxon>
        <taxon>Heunggongvirae</taxon>
        <taxon>Uroviricota</taxon>
        <taxon>Caudoviricetes</taxon>
    </lineage>
</organism>
<name>A0A8S5UWU7_9CAUD</name>
<proteinExistence type="predicted"/>
<evidence type="ECO:0000313" key="2">
    <source>
        <dbReference type="EMBL" id="DAF98874.1"/>
    </source>
</evidence>
<protein>
    <submittedName>
        <fullName evidence="2">Uncharacterized protein</fullName>
    </submittedName>
</protein>
<feature type="region of interest" description="Disordered" evidence="1">
    <location>
        <begin position="1"/>
        <end position="29"/>
    </location>
</feature>
<reference evidence="2" key="1">
    <citation type="journal article" date="2021" name="Proc. Natl. Acad. Sci. U.S.A.">
        <title>A Catalog of Tens of Thousands of Viruses from Human Metagenomes Reveals Hidden Associations with Chronic Diseases.</title>
        <authorList>
            <person name="Tisza M.J."/>
            <person name="Buck C.B."/>
        </authorList>
    </citation>
    <scope>NUCLEOTIDE SEQUENCE</scope>
    <source>
        <strain evidence="2">Ctj4n23</strain>
    </source>
</reference>
<accession>A0A8S5UWU7</accession>